<evidence type="ECO:0000313" key="5">
    <source>
        <dbReference type="Proteomes" id="UP001521184"/>
    </source>
</evidence>
<name>A0ABR3TKD1_9PEZI</name>
<dbReference type="InterPro" id="IPR024737">
    <property type="entry name" value="Get5_N"/>
</dbReference>
<reference evidence="4 5" key="1">
    <citation type="journal article" date="2023" name="Plant Dis.">
        <title>First Report of Diplodia intermedia Causing Canker and Dieback Diseases on Apple Trees in Canada.</title>
        <authorList>
            <person name="Ellouze W."/>
            <person name="Ilyukhin E."/>
            <person name="Sulman M."/>
            <person name="Ali S."/>
        </authorList>
    </citation>
    <scope>NUCLEOTIDE SEQUENCE [LARGE SCALE GENOMIC DNA]</scope>
    <source>
        <strain evidence="4 5">M45-28</strain>
    </source>
</reference>
<evidence type="ECO:0000259" key="2">
    <source>
        <dbReference type="Pfam" id="PF12754"/>
    </source>
</evidence>
<evidence type="ECO:0000259" key="3">
    <source>
        <dbReference type="Pfam" id="PF17183"/>
    </source>
</evidence>
<sequence>MTELSFAKQFLTALEARPARLSSDHVVDPKSYPAQPAFILPRMPQPKRKPTTTRTTTDAADQPTTTTADTTAATATETDPHVTVTLKPTRPTLPPYTLPLPVSAATTSMHDLKAAYAASVASPGGGGQELSTSKIKVLYAKKPVNDTKTIKDVLAGTTGNGGGGGAAAVEFSIMVLGGGATATGTSTPAISTPERLASPPVAASVPPPSQPEIEMGEAPPVGSEGGAAAMAAMAAQTDDPGFWADLKGFLVQRLKDEAEGERLAGVFREAWARQQKQ</sequence>
<feature type="region of interest" description="Disordered" evidence="1">
    <location>
        <begin position="36"/>
        <end position="90"/>
    </location>
</feature>
<feature type="domain" description="Get5 N-terminal" evidence="2">
    <location>
        <begin position="6"/>
        <end position="178"/>
    </location>
</feature>
<gene>
    <name evidence="4" type="ORF">SLS58_007285</name>
</gene>
<evidence type="ECO:0000313" key="4">
    <source>
        <dbReference type="EMBL" id="KAL1640018.1"/>
    </source>
</evidence>
<keyword evidence="5" id="KW-1185">Reference proteome</keyword>
<dbReference type="Gene3D" id="1.10.286.70">
    <property type="entry name" value="Get5 dimerization domain"/>
    <property type="match status" value="1"/>
</dbReference>
<dbReference type="Pfam" id="PF17183">
    <property type="entry name" value="Get5_C"/>
    <property type="match status" value="1"/>
</dbReference>
<accession>A0ABR3TKD1</accession>
<proteinExistence type="predicted"/>
<feature type="region of interest" description="Disordered" evidence="1">
    <location>
        <begin position="185"/>
        <end position="233"/>
    </location>
</feature>
<feature type="compositionally biased region" description="Low complexity" evidence="1">
    <location>
        <begin position="185"/>
        <end position="204"/>
    </location>
</feature>
<dbReference type="Proteomes" id="UP001521184">
    <property type="component" value="Unassembled WGS sequence"/>
</dbReference>
<dbReference type="Pfam" id="PF12754">
    <property type="entry name" value="Get5_N"/>
    <property type="match status" value="1"/>
</dbReference>
<protein>
    <recommendedName>
        <fullName evidence="6">Ubiquitin supergroup</fullName>
    </recommendedName>
</protein>
<evidence type="ECO:0000256" key="1">
    <source>
        <dbReference type="SAM" id="MobiDB-lite"/>
    </source>
</evidence>
<feature type="domain" description="Get5 C-terminal" evidence="3">
    <location>
        <begin position="242"/>
        <end position="272"/>
    </location>
</feature>
<dbReference type="InterPro" id="IPR049256">
    <property type="entry name" value="Get5_C"/>
</dbReference>
<comment type="caution">
    <text evidence="4">The sequence shown here is derived from an EMBL/GenBank/DDBJ whole genome shotgun (WGS) entry which is preliminary data.</text>
</comment>
<organism evidence="4 5">
    <name type="scientific">Diplodia intermedia</name>
    <dbReference type="NCBI Taxonomy" id="856260"/>
    <lineage>
        <taxon>Eukaryota</taxon>
        <taxon>Fungi</taxon>
        <taxon>Dikarya</taxon>
        <taxon>Ascomycota</taxon>
        <taxon>Pezizomycotina</taxon>
        <taxon>Dothideomycetes</taxon>
        <taxon>Dothideomycetes incertae sedis</taxon>
        <taxon>Botryosphaeriales</taxon>
        <taxon>Botryosphaeriaceae</taxon>
        <taxon>Diplodia</taxon>
    </lineage>
</organism>
<evidence type="ECO:0008006" key="6">
    <source>
        <dbReference type="Google" id="ProtNLM"/>
    </source>
</evidence>
<feature type="compositionally biased region" description="Low complexity" evidence="1">
    <location>
        <begin position="52"/>
        <end position="90"/>
    </location>
</feature>
<dbReference type="EMBL" id="JAKEKT020000055">
    <property type="protein sequence ID" value="KAL1640018.1"/>
    <property type="molecule type" value="Genomic_DNA"/>
</dbReference>